<name>A0A3N2PVU3_SODAK</name>
<dbReference type="GeneID" id="39583789"/>
<organism evidence="1 2">
    <name type="scientific">Sodiomyces alkalinus (strain CBS 110278 / VKM F-3762 / F11)</name>
    <name type="common">Alkaliphilic filamentous fungus</name>
    <dbReference type="NCBI Taxonomy" id="1314773"/>
    <lineage>
        <taxon>Eukaryota</taxon>
        <taxon>Fungi</taxon>
        <taxon>Dikarya</taxon>
        <taxon>Ascomycota</taxon>
        <taxon>Pezizomycotina</taxon>
        <taxon>Sordariomycetes</taxon>
        <taxon>Hypocreomycetidae</taxon>
        <taxon>Glomerellales</taxon>
        <taxon>Plectosphaerellaceae</taxon>
        <taxon>Sodiomyces</taxon>
    </lineage>
</organism>
<gene>
    <name evidence="1" type="ORF">SODALDRAFT_399472</name>
</gene>
<evidence type="ECO:0000313" key="1">
    <source>
        <dbReference type="EMBL" id="ROT38617.1"/>
    </source>
</evidence>
<dbReference type="AlphaFoldDB" id="A0A3N2PVU3"/>
<protein>
    <submittedName>
        <fullName evidence="1">Uncharacterized protein</fullName>
    </submittedName>
</protein>
<reference evidence="1 2" key="1">
    <citation type="journal article" date="2018" name="Mol. Ecol.">
        <title>The obligate alkalophilic soda-lake fungus Sodiomyces alkalinus has shifted to a protein diet.</title>
        <authorList>
            <person name="Grum-Grzhimaylo A.A."/>
            <person name="Falkoski D.L."/>
            <person name="van den Heuvel J."/>
            <person name="Valero-Jimenez C.A."/>
            <person name="Min B."/>
            <person name="Choi I.G."/>
            <person name="Lipzen A."/>
            <person name="Daum C.G."/>
            <person name="Aanen D.K."/>
            <person name="Tsang A."/>
            <person name="Henrissat B."/>
            <person name="Bilanenko E.N."/>
            <person name="de Vries R.P."/>
            <person name="van Kan J.A.L."/>
            <person name="Grigoriev I.V."/>
            <person name="Debets A.J.M."/>
        </authorList>
    </citation>
    <scope>NUCLEOTIDE SEQUENCE [LARGE SCALE GENOMIC DNA]</scope>
    <source>
        <strain evidence="1 2">F11</strain>
    </source>
</reference>
<evidence type="ECO:0000313" key="2">
    <source>
        <dbReference type="Proteomes" id="UP000272025"/>
    </source>
</evidence>
<sequence length="176" mass="19679">MKDLAVATALLGGSSQGLGQDEPSEARRNEYDRPLRNRLVLFRVGKEGVGVAQESLYWRIFEVVRIPVVCEYAGLGHGRWCIVWSASQLTSHPSFFLNTHVLGDCVPRPWMAIMLAGVRRGAFPKLSVGSLALTRWWRYCSYRVATLGGGPSHARGSWWPARRVNTDRVWGRASIP</sequence>
<dbReference type="RefSeq" id="XP_028466423.1">
    <property type="nucleotide sequence ID" value="XM_028615312.1"/>
</dbReference>
<proteinExistence type="predicted"/>
<keyword evidence="2" id="KW-1185">Reference proteome</keyword>
<accession>A0A3N2PVU3</accession>
<dbReference type="Proteomes" id="UP000272025">
    <property type="component" value="Unassembled WGS sequence"/>
</dbReference>
<dbReference type="EMBL" id="ML119055">
    <property type="protein sequence ID" value="ROT38617.1"/>
    <property type="molecule type" value="Genomic_DNA"/>
</dbReference>